<evidence type="ECO:0000256" key="3">
    <source>
        <dbReference type="ARBA" id="ARBA00022525"/>
    </source>
</evidence>
<protein>
    <recommendedName>
        <fullName evidence="15">lytic cellulose monooxygenase (C4-dehydrogenating)</fullName>
        <ecNumber evidence="15">1.14.99.56</ecNumber>
    </recommendedName>
</protein>
<dbReference type="EC" id="1.14.99.56" evidence="15"/>
<dbReference type="InterPro" id="IPR049892">
    <property type="entry name" value="AA9"/>
</dbReference>
<dbReference type="PANTHER" id="PTHR33353">
    <property type="entry name" value="PUTATIVE (AFU_ORTHOLOGUE AFUA_1G12560)-RELATED"/>
    <property type="match status" value="1"/>
</dbReference>
<dbReference type="GO" id="GO:0004497">
    <property type="term" value="F:monooxygenase activity"/>
    <property type="evidence" value="ECO:0007669"/>
    <property type="project" value="UniProtKB-KW"/>
</dbReference>
<keyword evidence="9 18" id="KW-0503">Monooxygenase</keyword>
<evidence type="ECO:0000256" key="11">
    <source>
        <dbReference type="ARBA" id="ARBA00023277"/>
    </source>
</evidence>
<sequence>MKLIFVTWGLSALHAASAHYVFNKFIANGTINKDWKYIRQVSPFVNVTKPGGPQQKPLYDLTSSNIRCGRDAMTTGNGTEIATVIAGHEIGFRLDLWFPKSDSKTLQYNFTIPAGTPAGLYLLRVESIYPRIEFNSSQFFMNCAQIEVIGSSNPVSPPGPMTRFPGAYDDTDEGKLYV</sequence>
<keyword evidence="19" id="KW-1185">Reference proteome</keyword>
<evidence type="ECO:0000256" key="14">
    <source>
        <dbReference type="ARBA" id="ARBA00045077"/>
    </source>
</evidence>
<comment type="subcellular location">
    <subcellularLocation>
        <location evidence="2">Secreted</location>
    </subcellularLocation>
</comment>
<dbReference type="AlphaFoldDB" id="A0A6A6TLR4"/>
<evidence type="ECO:0000256" key="16">
    <source>
        <dbReference type="SAM" id="SignalP"/>
    </source>
</evidence>
<keyword evidence="12" id="KW-0624">Polysaccharide degradation</keyword>
<keyword evidence="7" id="KW-0560">Oxidoreductase</keyword>
<evidence type="ECO:0000256" key="8">
    <source>
        <dbReference type="ARBA" id="ARBA00023008"/>
    </source>
</evidence>
<evidence type="ECO:0000313" key="19">
    <source>
        <dbReference type="Proteomes" id="UP000799324"/>
    </source>
</evidence>
<comment type="catalytic activity">
    <reaction evidence="14">
        <text>[(1-&gt;4)-beta-D-glucosyl]n+m + reduced acceptor + O2 = 4-dehydro-beta-D-glucosyl-[(1-&gt;4)-beta-D-glucosyl]n-1 + [(1-&gt;4)-beta-D-glucosyl]m + acceptor + H2O.</text>
        <dbReference type="EC" id="1.14.99.56"/>
    </reaction>
</comment>
<proteinExistence type="inferred from homology"/>
<evidence type="ECO:0000256" key="15">
    <source>
        <dbReference type="ARBA" id="ARBA00047174"/>
    </source>
</evidence>
<dbReference type="GO" id="GO:0046872">
    <property type="term" value="F:metal ion binding"/>
    <property type="evidence" value="ECO:0007669"/>
    <property type="project" value="UniProtKB-KW"/>
</dbReference>
<dbReference type="GO" id="GO:0030245">
    <property type="term" value="P:cellulose catabolic process"/>
    <property type="evidence" value="ECO:0007669"/>
    <property type="project" value="UniProtKB-KW"/>
</dbReference>
<dbReference type="EMBL" id="MU004296">
    <property type="protein sequence ID" value="KAF2660995.1"/>
    <property type="molecule type" value="Genomic_DNA"/>
</dbReference>
<comment type="similarity">
    <text evidence="13">Belongs to the polysaccharide monooxygenase AA9 family.</text>
</comment>
<keyword evidence="4" id="KW-0479">Metal-binding</keyword>
<evidence type="ECO:0000256" key="6">
    <source>
        <dbReference type="ARBA" id="ARBA00023001"/>
    </source>
</evidence>
<evidence type="ECO:0000256" key="4">
    <source>
        <dbReference type="ARBA" id="ARBA00022723"/>
    </source>
</evidence>
<keyword evidence="8" id="KW-0186">Copper</keyword>
<keyword evidence="10" id="KW-1015">Disulfide bond</keyword>
<reference evidence="18" key="1">
    <citation type="journal article" date="2020" name="Stud. Mycol.">
        <title>101 Dothideomycetes genomes: a test case for predicting lifestyles and emergence of pathogens.</title>
        <authorList>
            <person name="Haridas S."/>
            <person name="Albert R."/>
            <person name="Binder M."/>
            <person name="Bloem J."/>
            <person name="Labutti K."/>
            <person name="Salamov A."/>
            <person name="Andreopoulos B."/>
            <person name="Baker S."/>
            <person name="Barry K."/>
            <person name="Bills G."/>
            <person name="Bluhm B."/>
            <person name="Cannon C."/>
            <person name="Castanera R."/>
            <person name="Culley D."/>
            <person name="Daum C."/>
            <person name="Ezra D."/>
            <person name="Gonzalez J."/>
            <person name="Henrissat B."/>
            <person name="Kuo A."/>
            <person name="Liang C."/>
            <person name="Lipzen A."/>
            <person name="Lutzoni F."/>
            <person name="Magnuson J."/>
            <person name="Mondo S."/>
            <person name="Nolan M."/>
            <person name="Ohm R."/>
            <person name="Pangilinan J."/>
            <person name="Park H.-J."/>
            <person name="Ramirez L."/>
            <person name="Alfaro M."/>
            <person name="Sun H."/>
            <person name="Tritt A."/>
            <person name="Yoshinaga Y."/>
            <person name="Zwiers L.-H."/>
            <person name="Turgeon B."/>
            <person name="Goodwin S."/>
            <person name="Spatafora J."/>
            <person name="Crous P."/>
            <person name="Grigoriev I."/>
        </authorList>
    </citation>
    <scope>NUCLEOTIDE SEQUENCE</scope>
    <source>
        <strain evidence="18">CBS 122681</strain>
    </source>
</reference>
<keyword evidence="3" id="KW-0964">Secreted</keyword>
<name>A0A6A6TLR4_9PLEO</name>
<dbReference type="GO" id="GO:0005576">
    <property type="term" value="C:extracellular region"/>
    <property type="evidence" value="ECO:0007669"/>
    <property type="project" value="UniProtKB-SubCell"/>
</dbReference>
<feature type="domain" description="Auxiliary Activity family 9 catalytic" evidence="17">
    <location>
        <begin position="104"/>
        <end position="176"/>
    </location>
</feature>
<evidence type="ECO:0000256" key="13">
    <source>
        <dbReference type="ARBA" id="ARBA00044502"/>
    </source>
</evidence>
<evidence type="ECO:0000313" key="18">
    <source>
        <dbReference type="EMBL" id="KAF2660995.1"/>
    </source>
</evidence>
<comment type="cofactor">
    <cofactor evidence="1">
        <name>Cu(2+)</name>
        <dbReference type="ChEBI" id="CHEBI:29036"/>
    </cofactor>
</comment>
<accession>A0A6A6TLR4</accession>
<organism evidence="18 19">
    <name type="scientific">Lophiostoma macrostomum CBS 122681</name>
    <dbReference type="NCBI Taxonomy" id="1314788"/>
    <lineage>
        <taxon>Eukaryota</taxon>
        <taxon>Fungi</taxon>
        <taxon>Dikarya</taxon>
        <taxon>Ascomycota</taxon>
        <taxon>Pezizomycotina</taxon>
        <taxon>Dothideomycetes</taxon>
        <taxon>Pleosporomycetidae</taxon>
        <taxon>Pleosporales</taxon>
        <taxon>Lophiostomataceae</taxon>
        <taxon>Lophiostoma</taxon>
    </lineage>
</organism>
<evidence type="ECO:0000259" key="17">
    <source>
        <dbReference type="Pfam" id="PF03443"/>
    </source>
</evidence>
<dbReference type="Proteomes" id="UP000799324">
    <property type="component" value="Unassembled WGS sequence"/>
</dbReference>
<dbReference type="InterPro" id="IPR005103">
    <property type="entry name" value="AA9_LPMO"/>
</dbReference>
<feature type="signal peptide" evidence="16">
    <location>
        <begin position="1"/>
        <end position="18"/>
    </location>
</feature>
<evidence type="ECO:0000256" key="2">
    <source>
        <dbReference type="ARBA" id="ARBA00004613"/>
    </source>
</evidence>
<feature type="chain" id="PRO_5025527230" description="lytic cellulose monooxygenase (C4-dehydrogenating)" evidence="16">
    <location>
        <begin position="19"/>
        <end position="178"/>
    </location>
</feature>
<keyword evidence="5 16" id="KW-0732">Signal</keyword>
<gene>
    <name evidence="18" type="ORF">K491DRAFT_711248</name>
</gene>
<dbReference type="Pfam" id="PF03443">
    <property type="entry name" value="AA9"/>
    <property type="match status" value="1"/>
</dbReference>
<evidence type="ECO:0000256" key="1">
    <source>
        <dbReference type="ARBA" id="ARBA00001973"/>
    </source>
</evidence>
<evidence type="ECO:0000256" key="12">
    <source>
        <dbReference type="ARBA" id="ARBA00023326"/>
    </source>
</evidence>
<keyword evidence="6" id="KW-0136">Cellulose degradation</keyword>
<evidence type="ECO:0000256" key="7">
    <source>
        <dbReference type="ARBA" id="ARBA00023002"/>
    </source>
</evidence>
<evidence type="ECO:0000256" key="5">
    <source>
        <dbReference type="ARBA" id="ARBA00022729"/>
    </source>
</evidence>
<evidence type="ECO:0000256" key="10">
    <source>
        <dbReference type="ARBA" id="ARBA00023157"/>
    </source>
</evidence>
<keyword evidence="11" id="KW-0119">Carbohydrate metabolism</keyword>
<dbReference type="PANTHER" id="PTHR33353:SF10">
    <property type="entry name" value="ENDO-BETA-1,4-GLUCANASE D"/>
    <property type="match status" value="1"/>
</dbReference>
<evidence type="ECO:0000256" key="9">
    <source>
        <dbReference type="ARBA" id="ARBA00023033"/>
    </source>
</evidence>
<dbReference type="Gene3D" id="2.70.50.70">
    <property type="match status" value="2"/>
</dbReference>